<dbReference type="KEGG" id="vg:15926604"/>
<accession>R9TGD2</accession>
<protein>
    <submittedName>
        <fullName evidence="2">Uncharacterized protein</fullName>
    </submittedName>
</protein>
<feature type="compositionally biased region" description="Basic and acidic residues" evidence="1">
    <location>
        <begin position="198"/>
        <end position="213"/>
    </location>
</feature>
<organism evidence="2 3">
    <name type="scientific">Vibrio phage nt-1</name>
    <dbReference type="NCBI Taxonomy" id="115992"/>
    <lineage>
        <taxon>Viruses</taxon>
        <taxon>Duplodnaviria</taxon>
        <taxon>Heunggongvirae</taxon>
        <taxon>Uroviricota</taxon>
        <taxon>Caudoviricetes</taxon>
        <taxon>Pantevenvirales</taxon>
        <taxon>Straboviridae</taxon>
        <taxon>Mylasvirus</taxon>
        <taxon>Mylasvirus persius</taxon>
    </lineage>
</organism>
<dbReference type="RefSeq" id="YP_008125302.1">
    <property type="nucleotide sequence ID" value="NC_021529.2"/>
</dbReference>
<evidence type="ECO:0000256" key="1">
    <source>
        <dbReference type="SAM" id="MobiDB-lite"/>
    </source>
</evidence>
<dbReference type="EMBL" id="HQ317393">
    <property type="protein sequence ID" value="AGN30153.1"/>
    <property type="molecule type" value="Genomic_DNA"/>
</dbReference>
<reference evidence="2 3" key="1">
    <citation type="journal article" date="2014" name="Genome Biol. Evol.">
        <title>Composite Conserved Promoter-Terminator Motifs (PeSLs) that Mediate Modular Shuffling in the Diverse T4-Like Myoviruses.</title>
        <authorList>
            <person name="Comeau A.M."/>
            <person name="Arbiol C."/>
            <person name="Krisch H.M."/>
        </authorList>
    </citation>
    <scope>NUCLEOTIDE SEQUENCE [LARGE SCALE GENOMIC DNA]</scope>
</reference>
<feature type="region of interest" description="Disordered" evidence="1">
    <location>
        <begin position="198"/>
        <end position="221"/>
    </location>
</feature>
<name>R9TGD2_9CAUD</name>
<evidence type="ECO:0000313" key="3">
    <source>
        <dbReference type="Proteomes" id="UP000201461"/>
    </source>
</evidence>
<gene>
    <name evidence="2" type="ORF">VPFG_00151</name>
</gene>
<proteinExistence type="predicted"/>
<dbReference type="OrthoDB" id="26526at10239"/>
<dbReference type="Proteomes" id="UP000201461">
    <property type="component" value="Segment"/>
</dbReference>
<sequence>MNVLKYIHNILHVAPIKPQVSIRAHQENRRVSDGPLTFLPSEKNAPYRLWVADASKLHHHMYRFRHMCSEWYETRDDMAKRMIKARADYAEAKMKTWEDYKYDVEQPAIEIIRKMLEKPKRFHIEKFIDPAKVFDEHNSKTVLVDKDTRVKFVMNENPGSYLERRLLLPSVFSGAEAKCICEAMHDVVYSRMSDIEDKKRKAEEKRRQNHRNELMQQYCGE</sequence>
<evidence type="ECO:0000313" key="2">
    <source>
        <dbReference type="EMBL" id="AGN30153.1"/>
    </source>
</evidence>
<dbReference type="GeneID" id="15926604"/>
<keyword evidence="3" id="KW-1185">Reference proteome</keyword>